<dbReference type="Pfam" id="PF09103">
    <property type="entry name" value="BRCA-2_OB1"/>
    <property type="match status" value="1"/>
</dbReference>
<dbReference type="Pfam" id="PF09169">
    <property type="entry name" value="BRCA-2_helical"/>
    <property type="match status" value="1"/>
</dbReference>
<feature type="region of interest" description="Disordered" evidence="7">
    <location>
        <begin position="34"/>
        <end position="252"/>
    </location>
</feature>
<feature type="domain" description="Breast cancer type 2 susceptibility protein helical" evidence="9">
    <location>
        <begin position="894"/>
        <end position="964"/>
    </location>
</feature>
<evidence type="ECO:0000256" key="6">
    <source>
        <dbReference type="SAM" id="Coils"/>
    </source>
</evidence>
<dbReference type="SUPFAM" id="SSF50249">
    <property type="entry name" value="Nucleic acid-binding proteins"/>
    <property type="match status" value="2"/>
</dbReference>
<feature type="region of interest" description="Disordered" evidence="7">
    <location>
        <begin position="783"/>
        <end position="833"/>
    </location>
</feature>
<dbReference type="GO" id="GO:0005634">
    <property type="term" value="C:nucleus"/>
    <property type="evidence" value="ECO:0000318"/>
    <property type="project" value="GO_Central"/>
</dbReference>
<feature type="compositionally biased region" description="Polar residues" evidence="7">
    <location>
        <begin position="96"/>
        <end position="105"/>
    </location>
</feature>
<feature type="compositionally biased region" description="Polar residues" evidence="7">
    <location>
        <begin position="207"/>
        <end position="224"/>
    </location>
</feature>
<feature type="compositionally biased region" description="Polar residues" evidence="7">
    <location>
        <begin position="783"/>
        <end position="810"/>
    </location>
</feature>
<evidence type="ECO:0000256" key="5">
    <source>
        <dbReference type="ARBA" id="ARBA00023204"/>
    </source>
</evidence>
<dbReference type="PANTHER" id="PTHR11289">
    <property type="entry name" value="BREAST CANCER TYPE 2 SUSCEPTIBILITY PROTEIN BRCA2"/>
    <property type="match status" value="1"/>
</dbReference>
<reference evidence="10" key="1">
    <citation type="submission" date="2006-10" db="EMBL/GenBank/DDBJ databases">
        <authorList>
            <person name="Amadeo P."/>
            <person name="Zhao Q."/>
            <person name="Wortman J."/>
            <person name="Fraser-Liggett C."/>
            <person name="Carlton J."/>
        </authorList>
    </citation>
    <scope>NUCLEOTIDE SEQUENCE</scope>
    <source>
        <strain evidence="10">G3</strain>
    </source>
</reference>
<feature type="compositionally biased region" description="Basic and acidic residues" evidence="7">
    <location>
        <begin position="710"/>
        <end position="719"/>
    </location>
</feature>
<feature type="compositionally biased region" description="Polar residues" evidence="7">
    <location>
        <begin position="63"/>
        <end position="78"/>
    </location>
</feature>
<keyword evidence="6" id="KW-0175">Coiled coil</keyword>
<feature type="domain" description="BRCA2 OB1" evidence="8">
    <location>
        <begin position="970"/>
        <end position="1076"/>
    </location>
</feature>
<evidence type="ECO:0000259" key="9">
    <source>
        <dbReference type="Pfam" id="PF09169"/>
    </source>
</evidence>
<reference evidence="10" key="2">
    <citation type="journal article" date="2007" name="Science">
        <title>Draft genome sequence of the sexually transmitted pathogen Trichomonas vaginalis.</title>
        <authorList>
            <person name="Carlton J.M."/>
            <person name="Hirt R.P."/>
            <person name="Silva J.C."/>
            <person name="Delcher A.L."/>
            <person name="Schatz M."/>
            <person name="Zhao Q."/>
            <person name="Wortman J.R."/>
            <person name="Bidwell S.L."/>
            <person name="Alsmark U.C.M."/>
            <person name="Besteiro S."/>
            <person name="Sicheritz-Ponten T."/>
            <person name="Noel C.J."/>
            <person name="Dacks J.B."/>
            <person name="Foster P.G."/>
            <person name="Simillion C."/>
            <person name="Van de Peer Y."/>
            <person name="Miranda-Saavedra D."/>
            <person name="Barton G.J."/>
            <person name="Westrop G.D."/>
            <person name="Mueller S."/>
            <person name="Dessi D."/>
            <person name="Fiori P.L."/>
            <person name="Ren Q."/>
            <person name="Paulsen I."/>
            <person name="Zhang H."/>
            <person name="Bastida-Corcuera F.D."/>
            <person name="Simoes-Barbosa A."/>
            <person name="Brown M.T."/>
            <person name="Hayes R.D."/>
            <person name="Mukherjee M."/>
            <person name="Okumura C.Y."/>
            <person name="Schneider R."/>
            <person name="Smith A.J."/>
            <person name="Vanacova S."/>
            <person name="Villalvazo M."/>
            <person name="Haas B.J."/>
            <person name="Pertea M."/>
            <person name="Feldblyum T.V."/>
            <person name="Utterback T.R."/>
            <person name="Shu C.L."/>
            <person name="Osoegawa K."/>
            <person name="de Jong P.J."/>
            <person name="Hrdy I."/>
            <person name="Horvathova L."/>
            <person name="Zubacova Z."/>
            <person name="Dolezal P."/>
            <person name="Malik S.B."/>
            <person name="Logsdon J.M. Jr."/>
            <person name="Henze K."/>
            <person name="Gupta A."/>
            <person name="Wang C.C."/>
            <person name="Dunne R.L."/>
            <person name="Upcroft J.A."/>
            <person name="Upcroft P."/>
            <person name="White O."/>
            <person name="Salzberg S.L."/>
            <person name="Tang P."/>
            <person name="Chiu C.-H."/>
            <person name="Lee Y.-S."/>
            <person name="Embley T.M."/>
            <person name="Coombs G.H."/>
            <person name="Mottram J.C."/>
            <person name="Tachezy J."/>
            <person name="Fraser-Liggett C.M."/>
            <person name="Johnson P.J."/>
        </authorList>
    </citation>
    <scope>NUCLEOTIDE SEQUENCE [LARGE SCALE GENOMIC DNA]</scope>
    <source>
        <strain evidence="10">G3</strain>
    </source>
</reference>
<feature type="compositionally biased region" description="Polar residues" evidence="7">
    <location>
        <begin position="126"/>
        <end position="147"/>
    </location>
</feature>
<dbReference type="EMBL" id="DS113470">
    <property type="protein sequence ID" value="EAY04622.1"/>
    <property type="molecule type" value="Genomic_DNA"/>
</dbReference>
<keyword evidence="3" id="KW-0238">DNA-binding</keyword>
<sequence length="1664" mass="188998">MDEQTYSIDKLVSLYNETSEPNWATDASNVACDPHTPISNYDFPPSIDVAEENHKEYEENEDCNASKQDSSNFSAKQNENQDTDNSTNNHNDTQRDSLQSNNINDAITEKNEEKTNEENISKETDQNSNLTEETTDLQQNHTDSTEFTNEKLEISNQNAEIKEETEQNNENTDENNKEEKFIGFMTASGKKPLTPSEDSLKKAQKLLENNKNIANESISTNQKEITAKFDESNQDSKEIPNENTNNEQLNDKNQFLGFTTANGKKSIVPSEESMKKAKNLMKSAEIERENQFVGFTTANGKKSLNPSEESMKRAQNMFNNDENQNQFVGFTTASGKKYLQPSKESLRKAENLMKSAEEEFKGFTTAIGKRNLNPSEDALRKAQNMFSDNNEQQFVGFTTANGKKPIIPSEESMKKAQQIMDNAREESKQEFVGFSTANGKKSLIPSEESLRKAENLMKSAEIESEKQFVGFTTANGKKSLNSSEDSLRKVQGMFNVNNEQQFIGFSTANGKKPIVPSEESLRRAQQIMNAAEQESKQEFAGFSTANGKKSLMPSEESLRKVQNIFNDNNNEQQFSGFSTANGKKPIIPSEASIRRAQQIMDSAENESKQEFSGFSTANGKRSLNPSEESLRKAQNIFNDSNEQQFSGFSTANGKKALVPSEESMKKAQQIMNDAEQESKQQFSGFSTANGKKSLNPSEESLRKAQSIMDSAEKEYELKRTPKTSISKNSEIPLPSFDDLSQRSSQSSAVLRTPNRTTFLASPSPSSFKFSPSGMALSNYVGNSAMATPTKPKPTSTLVTSQSNRNSQTPQGKKPFKPPTMTSKTAPVTPMKSDTKTIAKPDRLVTVFEMPNNIRRETLKEYSKYKGVPKREYDPMEFTSDDALNYRFPPPDYRGVNDIYVALLEKNVDPLLLKPSWVRNHYKWIVWKLKCLDLSYKEINQQNNEQILTFDNVLSEMLFRIQREIYEAKRSSLKLIHERDAPPNLFIILAVSKILDDGLIELTDGWYSIQGALDINLNKLLKEGKINVGDKLRICNATLDGEDACDPLESKANSTRLMMRMNSVRRAKWYESLGFQKIALFPVNIRSLVGNGGLVPYIEVIIQKKLPLLFRESKSDGTSVVRNQTLQNIYERERENQLQNDLEKARIQWSKELEEDGTDSLNECPKLKIYLKSDNPSLYLNSLQNDDRKELEFYIKKHEKEVDEFYRNYTEEFMKDYKTESTPFFTVLCTDLCPFKNNDCEVTFWRPSLELFDTLQEGLCVRIYHLGSSETRGNRLTSKGNPHIDILSPQPKLSRFLFRPRHVFENFSELWRFGKIGLSTGTFVDINGFALMSENNCLFVVDGSAVLTCIEARLSKPEDILNLNGFVTIENLKYQSLDDSSGIILLLANESTVFNRSPNKQNRFIWDYFQNVVKPGIDFKKYSKFMKRIILGQRTKLNHQISDLTVSKPLSSILTFLPFDKIEFAKKDDKHIVFFGLTGDENSIDNLTNNDYFVSGLNLMMKVTDGIGTSFLRINALIIYKFFVSFSTQISNSMRRKLTKFYDDFFSQKDEKDILGHVRSKILENFQIDTNSIETVTRVLIYHGYICYDEKTAKNLLTKIAVSPVFPFRAEEWMNFSVLLSDALTECEFSVEYFSGDNGDNIVINASSIGAVDNKTSIKSLMESF</sequence>
<keyword evidence="4" id="KW-0233">DNA recombination</keyword>
<accession>A2ERV5</accession>
<dbReference type="OrthoDB" id="21095at2759"/>
<feature type="compositionally biased region" description="Polar residues" evidence="7">
    <location>
        <begin position="610"/>
        <end position="627"/>
    </location>
</feature>
<feature type="region of interest" description="Disordered" evidence="7">
    <location>
        <begin position="533"/>
        <end position="554"/>
    </location>
</feature>
<dbReference type="VEuPathDB" id="TrichDB:TVAG_473090"/>
<dbReference type="InterPro" id="IPR015525">
    <property type="entry name" value="BRCA2"/>
</dbReference>
<keyword evidence="2" id="KW-0227">DNA damage</keyword>
<evidence type="ECO:0000259" key="8">
    <source>
        <dbReference type="Pfam" id="PF09103"/>
    </source>
</evidence>
<keyword evidence="5" id="KW-0234">DNA repair</keyword>
<dbReference type="eggNOG" id="KOG4751">
    <property type="taxonomic scope" value="Eukaryota"/>
</dbReference>
<dbReference type="InterPro" id="IPR015187">
    <property type="entry name" value="BRCA2_OB_1"/>
</dbReference>
<feature type="compositionally biased region" description="Polar residues" evidence="7">
    <location>
        <begin position="679"/>
        <end position="698"/>
    </location>
</feature>
<feature type="compositionally biased region" description="Basic and acidic residues" evidence="7">
    <location>
        <begin position="225"/>
        <end position="240"/>
    </location>
</feature>
<feature type="coiled-coil region" evidence="6">
    <location>
        <begin position="339"/>
        <end position="366"/>
    </location>
</feature>
<feature type="compositionally biased region" description="Basic and acidic residues" evidence="7">
    <location>
        <begin position="107"/>
        <end position="125"/>
    </location>
</feature>
<feature type="compositionally biased region" description="Polar residues" evidence="7">
    <location>
        <begin position="741"/>
        <end position="760"/>
    </location>
</feature>
<dbReference type="InParanoid" id="A2ERV5"/>
<dbReference type="PANTHER" id="PTHR11289:SF0">
    <property type="entry name" value="BREAST CANCER TYPE 2 SUSCEPTIBILITY PROTEIN"/>
    <property type="match status" value="1"/>
</dbReference>
<feature type="region of interest" description="Disordered" evidence="7">
    <location>
        <begin position="600"/>
        <end position="770"/>
    </location>
</feature>
<dbReference type="KEGG" id="tva:4762485"/>
<evidence type="ECO:0000313" key="11">
    <source>
        <dbReference type="Proteomes" id="UP000001542"/>
    </source>
</evidence>
<dbReference type="GO" id="GO:0000724">
    <property type="term" value="P:double-strand break repair via homologous recombination"/>
    <property type="evidence" value="ECO:0000318"/>
    <property type="project" value="GO_Central"/>
</dbReference>
<name>A2ERV5_TRIV3</name>
<dbReference type="SMR" id="A2ERV5"/>
<proteinExistence type="predicted"/>
<evidence type="ECO:0000256" key="3">
    <source>
        <dbReference type="ARBA" id="ARBA00023125"/>
    </source>
</evidence>
<feature type="compositionally biased region" description="Polar residues" evidence="7">
    <location>
        <begin position="635"/>
        <end position="652"/>
    </location>
</feature>
<dbReference type="RefSeq" id="XP_001316845.1">
    <property type="nucleotide sequence ID" value="XM_001316810.1"/>
</dbReference>
<gene>
    <name evidence="10" type="ORF">TVAG_473090</name>
</gene>
<dbReference type="InterPro" id="IPR012340">
    <property type="entry name" value="NA-bd_OB-fold"/>
</dbReference>
<dbReference type="VEuPathDB" id="TrichDB:TVAGG3_0019940"/>
<dbReference type="PROSITE" id="PS50138">
    <property type="entry name" value="BRCA2_REPEAT"/>
    <property type="match status" value="1"/>
</dbReference>
<evidence type="ECO:0000256" key="7">
    <source>
        <dbReference type="SAM" id="MobiDB-lite"/>
    </source>
</evidence>
<dbReference type="GO" id="GO:0006355">
    <property type="term" value="P:regulation of DNA-templated transcription"/>
    <property type="evidence" value="ECO:0000318"/>
    <property type="project" value="GO_Central"/>
</dbReference>
<feature type="compositionally biased region" description="Polar residues" evidence="7">
    <location>
        <begin position="241"/>
        <end position="252"/>
    </location>
</feature>
<keyword evidence="1" id="KW-0677">Repeat</keyword>
<feature type="compositionally biased region" description="Low complexity" evidence="7">
    <location>
        <begin position="761"/>
        <end position="770"/>
    </location>
</feature>
<dbReference type="OMA" id="ISFCSPC"/>
<dbReference type="Proteomes" id="UP000001542">
    <property type="component" value="Unassembled WGS sequence"/>
</dbReference>
<evidence type="ECO:0000256" key="1">
    <source>
        <dbReference type="ARBA" id="ARBA00022737"/>
    </source>
</evidence>
<evidence type="ECO:0000313" key="10">
    <source>
        <dbReference type="EMBL" id="EAY04622.1"/>
    </source>
</evidence>
<dbReference type="InterPro" id="IPR036315">
    <property type="entry name" value="BRCA2_hlx_sf"/>
</dbReference>
<dbReference type="GO" id="GO:0003697">
    <property type="term" value="F:single-stranded DNA binding"/>
    <property type="evidence" value="ECO:0000318"/>
    <property type="project" value="GO_Central"/>
</dbReference>
<evidence type="ECO:0000256" key="4">
    <source>
        <dbReference type="ARBA" id="ARBA00023172"/>
    </source>
</evidence>
<dbReference type="STRING" id="5722.A2ERV5"/>
<protein>
    <submittedName>
        <fullName evidence="10">BRCA2 repeat family protein</fullName>
    </submittedName>
</protein>
<dbReference type="Gene3D" id="2.40.50.140">
    <property type="entry name" value="Nucleic acid-binding proteins"/>
    <property type="match status" value="3"/>
</dbReference>
<dbReference type="InterPro" id="IPR015252">
    <property type="entry name" value="BRCA2_hlx"/>
</dbReference>
<dbReference type="InterPro" id="IPR002093">
    <property type="entry name" value="BRCA2_repeat"/>
</dbReference>
<keyword evidence="11" id="KW-1185">Reference proteome</keyword>
<organism evidence="10 11">
    <name type="scientific">Trichomonas vaginalis (strain ATCC PRA-98 / G3)</name>
    <dbReference type="NCBI Taxonomy" id="412133"/>
    <lineage>
        <taxon>Eukaryota</taxon>
        <taxon>Metamonada</taxon>
        <taxon>Parabasalia</taxon>
        <taxon>Trichomonadida</taxon>
        <taxon>Trichomonadidae</taxon>
        <taxon>Trichomonas</taxon>
    </lineage>
</organism>
<dbReference type="SUPFAM" id="SSF81872">
    <property type="entry name" value="BRCA2 helical domain"/>
    <property type="match status" value="1"/>
</dbReference>
<evidence type="ECO:0000256" key="2">
    <source>
        <dbReference type="ARBA" id="ARBA00022763"/>
    </source>
</evidence>